<keyword evidence="2" id="KW-0456">Lyase</keyword>
<protein>
    <recommendedName>
        <fullName evidence="1">glutathione-specific gamma-glutamylcyclotransferase</fullName>
        <ecNumber evidence="1">4.3.2.7</ecNumber>
    </recommendedName>
</protein>
<evidence type="ECO:0000256" key="1">
    <source>
        <dbReference type="ARBA" id="ARBA00012344"/>
    </source>
</evidence>
<feature type="compositionally biased region" description="Polar residues" evidence="3">
    <location>
        <begin position="21"/>
        <end position="31"/>
    </location>
</feature>
<dbReference type="Proteomes" id="UP000197468">
    <property type="component" value="Unassembled WGS sequence"/>
</dbReference>
<dbReference type="GO" id="GO:0005737">
    <property type="term" value="C:cytoplasm"/>
    <property type="evidence" value="ECO:0007669"/>
    <property type="project" value="TreeGrafter"/>
</dbReference>
<dbReference type="AlphaFoldDB" id="A0A246JHY1"/>
<dbReference type="PANTHER" id="PTHR12192:SF2">
    <property type="entry name" value="GLUTATHIONE-SPECIFIC GAMMA-GLUTAMYLCYCLOTRANSFERASE 2"/>
    <property type="match status" value="1"/>
</dbReference>
<dbReference type="InterPro" id="IPR006840">
    <property type="entry name" value="ChaC"/>
</dbReference>
<dbReference type="PANTHER" id="PTHR12192">
    <property type="entry name" value="CATION TRANSPORT PROTEIN CHAC-RELATED"/>
    <property type="match status" value="1"/>
</dbReference>
<dbReference type="GO" id="GO:0061928">
    <property type="term" value="F:glutathione specific gamma-glutamylcyclotransferase activity"/>
    <property type="evidence" value="ECO:0007669"/>
    <property type="project" value="UniProtKB-EC"/>
</dbReference>
<dbReference type="GO" id="GO:0006751">
    <property type="term" value="P:glutathione catabolic process"/>
    <property type="evidence" value="ECO:0007669"/>
    <property type="project" value="InterPro"/>
</dbReference>
<evidence type="ECO:0000256" key="2">
    <source>
        <dbReference type="ARBA" id="ARBA00023239"/>
    </source>
</evidence>
<gene>
    <name evidence="4" type="ORF">CDN99_07480</name>
</gene>
<dbReference type="CDD" id="cd06661">
    <property type="entry name" value="GGCT_like"/>
    <property type="match status" value="1"/>
</dbReference>
<sequence>MKRSHPRQRTDGCRQGRPSCGSISPMLNPTIPQANPDPLADARLEDLPAHSRQMLDIVEREWDREHGLMLFAYGSLMWNPGFTPTQTVVAKVQGYHRALRLRSLVNRGSVEQPGLVMTLLSGGSCRGLLYRVDPEHSAAQLQRLWLREMVVGTYVPRWLDCHCADSGITRKALAFTISRRSPGWVGDLNDDRLLHILRHARGRYGTTLDYLQRAVTCLREHGIHDQALERQLELARLNGL</sequence>
<dbReference type="EMBL" id="NIOF01000002">
    <property type="protein sequence ID" value="OWQ92175.1"/>
    <property type="molecule type" value="Genomic_DNA"/>
</dbReference>
<dbReference type="Pfam" id="PF04752">
    <property type="entry name" value="ChaC"/>
    <property type="match status" value="1"/>
</dbReference>
<dbReference type="InterPro" id="IPR013024">
    <property type="entry name" value="GGCT-like"/>
</dbReference>
<dbReference type="InterPro" id="IPR036568">
    <property type="entry name" value="GGCT-like_sf"/>
</dbReference>
<proteinExistence type="predicted"/>
<dbReference type="Gene3D" id="3.10.490.10">
    <property type="entry name" value="Gamma-glutamyl cyclotransferase-like"/>
    <property type="match status" value="1"/>
</dbReference>
<reference evidence="4 5" key="1">
    <citation type="journal article" date="2008" name="Int. J. Syst. Evol. Microbiol.">
        <title>Description of Roseateles aquatilis sp. nov. and Roseateles terrae sp. nov., in the class Betaproteobacteria, and emended description of the genus Roseateles.</title>
        <authorList>
            <person name="Gomila M."/>
            <person name="Bowien B."/>
            <person name="Falsen E."/>
            <person name="Moore E.R."/>
            <person name="Lalucat J."/>
        </authorList>
    </citation>
    <scope>NUCLEOTIDE SEQUENCE [LARGE SCALE GENOMIC DNA]</scope>
    <source>
        <strain evidence="4 5">CCUG 48205</strain>
    </source>
</reference>
<organism evidence="4 5">
    <name type="scientific">Roseateles aquatilis</name>
    <dbReference type="NCBI Taxonomy" id="431061"/>
    <lineage>
        <taxon>Bacteria</taxon>
        <taxon>Pseudomonadati</taxon>
        <taxon>Pseudomonadota</taxon>
        <taxon>Betaproteobacteria</taxon>
        <taxon>Burkholderiales</taxon>
        <taxon>Sphaerotilaceae</taxon>
        <taxon>Roseateles</taxon>
    </lineage>
</organism>
<name>A0A246JHY1_9BURK</name>
<evidence type="ECO:0000256" key="3">
    <source>
        <dbReference type="SAM" id="MobiDB-lite"/>
    </source>
</evidence>
<evidence type="ECO:0000313" key="4">
    <source>
        <dbReference type="EMBL" id="OWQ92175.1"/>
    </source>
</evidence>
<dbReference type="EC" id="4.3.2.7" evidence="1"/>
<dbReference type="SUPFAM" id="SSF110857">
    <property type="entry name" value="Gamma-glutamyl cyclotransferase-like"/>
    <property type="match status" value="1"/>
</dbReference>
<feature type="region of interest" description="Disordered" evidence="3">
    <location>
        <begin position="1"/>
        <end position="31"/>
    </location>
</feature>
<keyword evidence="5" id="KW-1185">Reference proteome</keyword>
<evidence type="ECO:0000313" key="5">
    <source>
        <dbReference type="Proteomes" id="UP000197468"/>
    </source>
</evidence>
<comment type="caution">
    <text evidence="4">The sequence shown here is derived from an EMBL/GenBank/DDBJ whole genome shotgun (WGS) entry which is preliminary data.</text>
</comment>
<accession>A0A246JHY1</accession>